<proteinExistence type="predicted"/>
<dbReference type="InterPro" id="IPR044037">
    <property type="entry name" value="FANCL_d3"/>
</dbReference>
<dbReference type="Gene3D" id="3.10.110.10">
    <property type="entry name" value="Ubiquitin Conjugating Enzyme"/>
    <property type="match status" value="1"/>
</dbReference>
<dbReference type="InterPro" id="IPR043003">
    <property type="entry name" value="FANCL_d3_sf"/>
</dbReference>
<dbReference type="Pfam" id="PF18891">
    <property type="entry name" value="FANCL_d3"/>
    <property type="match status" value="1"/>
</dbReference>
<dbReference type="InterPro" id="IPR043898">
    <property type="entry name" value="FANCL_d2"/>
</dbReference>
<keyword evidence="5" id="KW-1185">Reference proteome</keyword>
<dbReference type="SUPFAM" id="SSF57850">
    <property type="entry name" value="RING/U-box"/>
    <property type="match status" value="1"/>
</dbReference>
<dbReference type="Pfam" id="PF18890">
    <property type="entry name" value="FANCL_d2"/>
    <property type="match status" value="1"/>
</dbReference>
<dbReference type="Gene3D" id="3.10.110.20">
    <property type="entry name" value="RWD domain-like"/>
    <property type="match status" value="1"/>
</dbReference>
<dbReference type="RefSeq" id="XP_050503136.1">
    <property type="nucleotide sequence ID" value="XM_050647179.1"/>
</dbReference>
<evidence type="ECO:0000313" key="4">
    <source>
        <dbReference type="EnsemblMetazoa" id="XP_050503136.1"/>
    </source>
</evidence>
<dbReference type="EnsemblMetazoa" id="XM_050647186.1">
    <property type="protein sequence ID" value="XP_050503143.1"/>
    <property type="gene ID" value="LOC114329613"/>
</dbReference>
<dbReference type="Gene3D" id="3.30.40.10">
    <property type="entry name" value="Zinc/RING finger domain, C3HC4 (zinc finger)"/>
    <property type="match status" value="1"/>
</dbReference>
<dbReference type="InterPro" id="IPR026848">
    <property type="entry name" value="Fancl"/>
</dbReference>
<dbReference type="InterPro" id="IPR026850">
    <property type="entry name" value="FANCL_C"/>
</dbReference>
<evidence type="ECO:0008006" key="6">
    <source>
        <dbReference type="Google" id="ProtNLM"/>
    </source>
</evidence>
<name>A0ABM5JYX0_DIAVI</name>
<dbReference type="RefSeq" id="XP_050503143.1">
    <property type="nucleotide sequence ID" value="XM_050647186.1"/>
</dbReference>
<evidence type="ECO:0000259" key="3">
    <source>
        <dbReference type="Pfam" id="PF18891"/>
    </source>
</evidence>
<dbReference type="EnsemblMetazoa" id="XM_050647179.1">
    <property type="protein sequence ID" value="XP_050503136.1"/>
    <property type="gene ID" value="LOC114329613"/>
</dbReference>
<dbReference type="EnsemblMetazoa" id="XM_050647184.1">
    <property type="protein sequence ID" value="XP_050503141.1"/>
    <property type="gene ID" value="LOC114329613"/>
</dbReference>
<dbReference type="GeneID" id="114329613"/>
<dbReference type="EnsemblMetazoa" id="XM_050647187.1">
    <property type="protein sequence ID" value="XP_050503144.1"/>
    <property type="gene ID" value="LOC114329613"/>
</dbReference>
<reference evidence="4" key="1">
    <citation type="submission" date="2025-05" db="UniProtKB">
        <authorList>
            <consortium name="EnsemblMetazoa"/>
        </authorList>
    </citation>
    <scope>IDENTIFICATION</scope>
</reference>
<protein>
    <recommendedName>
        <fullName evidence="6">E3 ubiquitin-protein ligase FANCL</fullName>
    </recommendedName>
</protein>
<dbReference type="Proteomes" id="UP001652700">
    <property type="component" value="Unplaced"/>
</dbReference>
<dbReference type="RefSeq" id="XP_050503139.1">
    <property type="nucleotide sequence ID" value="XM_050647182.1"/>
</dbReference>
<dbReference type="RefSeq" id="XP_050503141.1">
    <property type="nucleotide sequence ID" value="XM_050647184.1"/>
</dbReference>
<evidence type="ECO:0000259" key="2">
    <source>
        <dbReference type="Pfam" id="PF18890"/>
    </source>
</evidence>
<dbReference type="EnsemblMetazoa" id="XM_050647180.1">
    <property type="protein sequence ID" value="XP_050503137.1"/>
    <property type="gene ID" value="LOC114329613"/>
</dbReference>
<dbReference type="RefSeq" id="XP_050503144.1">
    <property type="nucleotide sequence ID" value="XM_050647187.1"/>
</dbReference>
<dbReference type="EnsemblMetazoa" id="XM_050647185.1">
    <property type="protein sequence ID" value="XP_050503142.1"/>
    <property type="gene ID" value="LOC114329613"/>
</dbReference>
<feature type="domain" description="FANCL UBC-like" evidence="2">
    <location>
        <begin position="105"/>
        <end position="193"/>
    </location>
</feature>
<feature type="domain" description="FANCL UBC-like" evidence="3">
    <location>
        <begin position="197"/>
        <end position="292"/>
    </location>
</feature>
<accession>A0ABM5JYX0</accession>
<evidence type="ECO:0000259" key="1">
    <source>
        <dbReference type="Pfam" id="PF11793"/>
    </source>
</evidence>
<dbReference type="CDD" id="cd23831">
    <property type="entry name" value="DRWD-N_FANCL"/>
    <property type="match status" value="1"/>
</dbReference>
<dbReference type="PANTHER" id="PTHR13206:SF0">
    <property type="entry name" value="E3 UBIQUITIN-PROTEIN LIGASE FANCL"/>
    <property type="match status" value="1"/>
</dbReference>
<feature type="domain" description="FANCL C-terminal" evidence="1">
    <location>
        <begin position="309"/>
        <end position="369"/>
    </location>
</feature>
<dbReference type="Pfam" id="PF11793">
    <property type="entry name" value="FANCL_C"/>
    <property type="match status" value="1"/>
</dbReference>
<dbReference type="RefSeq" id="XP_050503137.1">
    <property type="nucleotide sequence ID" value="XM_050647180.1"/>
</dbReference>
<evidence type="ECO:0000313" key="5">
    <source>
        <dbReference type="Proteomes" id="UP001652700"/>
    </source>
</evidence>
<dbReference type="EnsemblMetazoa" id="XM_050647182.1">
    <property type="protein sequence ID" value="XP_050503139.1"/>
    <property type="gene ID" value="LOC114329613"/>
</dbReference>
<sequence>MDPKDETDIKLLLNYPFISKRVEDDLIIYKGIIEVNDEDYQLTIKETSQKGFILEAGENLDFLDAEFSNSIRTTATDIVMVLDMLRSHISLKIPTDKLTNHSDTYRQVLCEYLEFTKFYLNLKSSYLAYDLSKISITMFDESNREHSVVIRVNYNDRNIFEIVDCDLPCEMEKFQKSSNLKAVYNQFVEDVERLQLFFNLMEDFDKNCNILDPVPPKKRYNFRRIWLGETLSVIITVDPFSLGRMPTIIFLGPERMVETYRMTMNNNLENWDTNNCIFSEILKLIGLDKFPTKPINEGKQDDILLEAGDCSICFSYRLNDKLPEIVCRNQFCDNCYHIDCLYEWLMSVNSRRFFSEVVGNCPNCEKNISCPIPNHRVIY</sequence>
<dbReference type="RefSeq" id="XP_050503138.1">
    <property type="nucleotide sequence ID" value="XM_050647181.1"/>
</dbReference>
<dbReference type="EnsemblMetazoa" id="XM_050647181.1">
    <property type="protein sequence ID" value="XP_050503138.1"/>
    <property type="gene ID" value="LOC114329613"/>
</dbReference>
<organism evidence="4 5">
    <name type="scientific">Diabrotica virgifera virgifera</name>
    <name type="common">western corn rootworm</name>
    <dbReference type="NCBI Taxonomy" id="50390"/>
    <lineage>
        <taxon>Eukaryota</taxon>
        <taxon>Metazoa</taxon>
        <taxon>Ecdysozoa</taxon>
        <taxon>Arthropoda</taxon>
        <taxon>Hexapoda</taxon>
        <taxon>Insecta</taxon>
        <taxon>Pterygota</taxon>
        <taxon>Neoptera</taxon>
        <taxon>Endopterygota</taxon>
        <taxon>Coleoptera</taxon>
        <taxon>Polyphaga</taxon>
        <taxon>Cucujiformia</taxon>
        <taxon>Chrysomeloidea</taxon>
        <taxon>Chrysomelidae</taxon>
        <taxon>Galerucinae</taxon>
        <taxon>Diabroticina</taxon>
        <taxon>Diabroticites</taxon>
        <taxon>Diabrotica</taxon>
    </lineage>
</organism>
<dbReference type="SMART" id="SM01197">
    <property type="entry name" value="FANCL_C"/>
    <property type="match status" value="1"/>
</dbReference>
<dbReference type="InterPro" id="IPR016135">
    <property type="entry name" value="UBQ-conjugating_enzyme/RWD"/>
</dbReference>
<dbReference type="RefSeq" id="XP_050503142.1">
    <property type="nucleotide sequence ID" value="XM_050647185.1"/>
</dbReference>
<dbReference type="InterPro" id="IPR013083">
    <property type="entry name" value="Znf_RING/FYVE/PHD"/>
</dbReference>
<dbReference type="PANTHER" id="PTHR13206">
    <property type="entry name" value="UBIQUITIN LIGASE PROTEIN PHF9 FANCONI ANEMIA GROUP L PROTEIN"/>
    <property type="match status" value="1"/>
</dbReference>
<dbReference type="CDD" id="cd23832">
    <property type="entry name" value="DRWD-C_FANCL"/>
    <property type="match status" value="1"/>
</dbReference>